<evidence type="ECO:0000256" key="4">
    <source>
        <dbReference type="ARBA" id="ARBA00022692"/>
    </source>
</evidence>
<dbReference type="InterPro" id="IPR008969">
    <property type="entry name" value="CarboxyPept-like_regulatory"/>
</dbReference>
<dbReference type="KEGG" id="spib:G8759_22450"/>
<dbReference type="InterPro" id="IPR037066">
    <property type="entry name" value="Plug_dom_sf"/>
</dbReference>
<dbReference type="GO" id="GO:0009279">
    <property type="term" value="C:cell outer membrane"/>
    <property type="evidence" value="ECO:0007669"/>
    <property type="project" value="UniProtKB-SubCell"/>
</dbReference>
<dbReference type="SUPFAM" id="SSF49464">
    <property type="entry name" value="Carboxypeptidase regulatory domain-like"/>
    <property type="match status" value="1"/>
</dbReference>
<keyword evidence="2 8" id="KW-0813">Transport</keyword>
<evidence type="ECO:0000256" key="8">
    <source>
        <dbReference type="PROSITE-ProRule" id="PRU01360"/>
    </source>
</evidence>
<dbReference type="NCBIfam" id="TIGR04056">
    <property type="entry name" value="OMP_RagA_SusC"/>
    <property type="match status" value="1"/>
</dbReference>
<keyword evidence="12" id="KW-0675">Receptor</keyword>
<evidence type="ECO:0000256" key="7">
    <source>
        <dbReference type="ARBA" id="ARBA00023237"/>
    </source>
</evidence>
<evidence type="ECO:0000256" key="6">
    <source>
        <dbReference type="ARBA" id="ARBA00023136"/>
    </source>
</evidence>
<accession>A0A6G9ASC6</accession>
<keyword evidence="3 8" id="KW-1134">Transmembrane beta strand</keyword>
<organism evidence="12 13">
    <name type="scientific">Spirosoma aureum</name>
    <dbReference type="NCBI Taxonomy" id="2692134"/>
    <lineage>
        <taxon>Bacteria</taxon>
        <taxon>Pseudomonadati</taxon>
        <taxon>Bacteroidota</taxon>
        <taxon>Cytophagia</taxon>
        <taxon>Cytophagales</taxon>
        <taxon>Cytophagaceae</taxon>
        <taxon>Spirosoma</taxon>
    </lineage>
</organism>
<name>A0A6G9ASC6_9BACT</name>
<dbReference type="InterPro" id="IPR036942">
    <property type="entry name" value="Beta-barrel_TonB_sf"/>
</dbReference>
<evidence type="ECO:0000256" key="3">
    <source>
        <dbReference type="ARBA" id="ARBA00022452"/>
    </source>
</evidence>
<evidence type="ECO:0000256" key="5">
    <source>
        <dbReference type="ARBA" id="ARBA00023077"/>
    </source>
</evidence>
<keyword evidence="4 8" id="KW-0812">Transmembrane</keyword>
<dbReference type="AlphaFoldDB" id="A0A6G9ASC6"/>
<dbReference type="InterPro" id="IPR023997">
    <property type="entry name" value="TonB-dep_OMP_SusC/RagA_CS"/>
</dbReference>
<dbReference type="EMBL" id="CP050063">
    <property type="protein sequence ID" value="QIP15185.1"/>
    <property type="molecule type" value="Genomic_DNA"/>
</dbReference>
<sequence>MQLFVNSFPLLTKVMKVTGTHILLILIFANFSVARPSFAQELLNRPVSMNIKNKELGSVLDHIAKEAKIRFTYVPKLIDMDQRISLVATKEKLSTVLDRLLKPLNINYEIEGEFIVLKREPGHSSRTNETSDAGLLKAIALADIALTGTVADEKGELLPGVSVVLKGTQRGTTTNAEGAFSFNVPDNKGILVFSFVGYIAQEIEIGNKTTFTVRLAAESKSLNEVVVVGYGVQEKKTLTGAVSAVNEQQLRAVPTGDAAARLQGRVAGVTVVTSSEPGGNSTVRVRGIGSINNNDPLYIVDGVPTNTGLTGINPNDVESMTVLKDASASAIYGSRGANGVIVVTTKRGKKGTLKLSFDARYGAQRAANQLAMMNSQELGELLWQRKRNAGLTPGGAGWADAQYGNGATPIIPDYIIPAGASASQVNESTYSYPTPYNGITKANKEGTNWFNEVSSVAPIQEYNLAVSGGGEKSNFAVSAGYLNQKGIIDYTGFNRYSLRANSDFTVTKWLKIGQTIGATVSDRLGYFNTSTTFNTGTAVAYSLRMHPLIPVYDIRGNFAGTKASGTGNGVNPVAMLNRAKDNLSRQMRIMGSVYAQIDFTPNLWFKSLLGIDYNTTRAKVRTLADPEWTQTTNNNVLTESQQDIFQYNWTNILNFNKTFRNVHTVNALAGVEAIRNNNQIFTATRSTFPFTDLDYMVLDAGQKDVSNTGTFDEWALFSYFARVNYDYKGKYLVEATIRRDASSRFAAANRWGTFPAFSAGWRLVEEPFLKGVNWLSDLKMRAGWGQNGNDNVGNYNSYTTYRAAGAESYYNISGTSSTKSDAGLHIYSLGNPAGQWESSTTTNLGLDVVLFNNKFEANLDFYNRRTTNMLYPDSRPDTWGAVVLPSINVGEMRNNGIDLILSYRNRIGKDLNFNIGANLSHYKNTVVRLNGNANEIRYGTTLQNDVYTATTAGQPISSFFGYIVDGIFNTQEEVSAAPKYNPDVNGRDTYSMPGVFKFRDINGDGKITTADRTFIGSPHPTLTYGLNLAVNYKNWDMTLFFQGVTGNKLVNYYSRELLFTRNEGNYLKSRLYESWTPERYANGDKITLPITLTNDANMQKPSTFFVESGAYLRMKDFQIGYTLPTTLTQKLHIDRLRVYFQSTNLFTITKYSGLNPEITEPNDGNKGVDTIAYPTPQIFMMGLNLNF</sequence>
<feature type="domain" description="TonB-dependent receptor-like beta-barrel" evidence="10">
    <location>
        <begin position="556"/>
        <end position="1041"/>
    </location>
</feature>
<dbReference type="Gene3D" id="2.40.170.20">
    <property type="entry name" value="TonB-dependent receptor, beta-barrel domain"/>
    <property type="match status" value="1"/>
</dbReference>
<dbReference type="InterPro" id="IPR000531">
    <property type="entry name" value="Beta-barrel_TonB"/>
</dbReference>
<keyword evidence="7 8" id="KW-0998">Cell outer membrane</keyword>
<dbReference type="Pfam" id="PF07715">
    <property type="entry name" value="Plug"/>
    <property type="match status" value="1"/>
</dbReference>
<dbReference type="Pfam" id="PF00593">
    <property type="entry name" value="TonB_dep_Rec_b-barrel"/>
    <property type="match status" value="1"/>
</dbReference>
<keyword evidence="13" id="KW-1185">Reference proteome</keyword>
<dbReference type="InterPro" id="IPR012910">
    <property type="entry name" value="Plug_dom"/>
</dbReference>
<evidence type="ECO:0000313" key="13">
    <source>
        <dbReference type="Proteomes" id="UP000501802"/>
    </source>
</evidence>
<evidence type="ECO:0000256" key="9">
    <source>
        <dbReference type="RuleBase" id="RU003357"/>
    </source>
</evidence>
<dbReference type="Gene3D" id="2.60.40.1120">
    <property type="entry name" value="Carboxypeptidase-like, regulatory domain"/>
    <property type="match status" value="1"/>
</dbReference>
<keyword evidence="6 8" id="KW-0472">Membrane</keyword>
<evidence type="ECO:0000256" key="1">
    <source>
        <dbReference type="ARBA" id="ARBA00004571"/>
    </source>
</evidence>
<dbReference type="Proteomes" id="UP000501802">
    <property type="component" value="Chromosome"/>
</dbReference>
<proteinExistence type="inferred from homology"/>
<dbReference type="InterPro" id="IPR023996">
    <property type="entry name" value="TonB-dep_OMP_SusC/RagA"/>
</dbReference>
<comment type="similarity">
    <text evidence="8 9">Belongs to the TonB-dependent receptor family.</text>
</comment>
<keyword evidence="5 9" id="KW-0798">TonB box</keyword>
<dbReference type="Gene3D" id="2.170.130.10">
    <property type="entry name" value="TonB-dependent receptor, plug domain"/>
    <property type="match status" value="1"/>
</dbReference>
<dbReference type="SUPFAM" id="SSF56935">
    <property type="entry name" value="Porins"/>
    <property type="match status" value="1"/>
</dbReference>
<reference evidence="12 13" key="1">
    <citation type="submission" date="2020-03" db="EMBL/GenBank/DDBJ databases">
        <authorList>
            <person name="Kim M.K."/>
        </authorList>
    </citation>
    <scope>NUCLEOTIDE SEQUENCE [LARGE SCALE GENOMIC DNA]</scope>
    <source>
        <strain evidence="12 13">BT328</strain>
    </source>
</reference>
<evidence type="ECO:0000259" key="11">
    <source>
        <dbReference type="Pfam" id="PF07715"/>
    </source>
</evidence>
<comment type="subcellular location">
    <subcellularLocation>
        <location evidence="1 8">Cell outer membrane</location>
        <topology evidence="1 8">Multi-pass membrane protein</topology>
    </subcellularLocation>
</comment>
<evidence type="ECO:0000256" key="2">
    <source>
        <dbReference type="ARBA" id="ARBA00022448"/>
    </source>
</evidence>
<feature type="domain" description="TonB-dependent receptor plug" evidence="11">
    <location>
        <begin position="235"/>
        <end position="340"/>
    </location>
</feature>
<dbReference type="RefSeq" id="WP_167212741.1">
    <property type="nucleotide sequence ID" value="NZ_CP050063.1"/>
</dbReference>
<protein>
    <submittedName>
        <fullName evidence="12">TonB-dependent receptor</fullName>
    </submittedName>
</protein>
<dbReference type="NCBIfam" id="TIGR04057">
    <property type="entry name" value="SusC_RagA_signa"/>
    <property type="match status" value="1"/>
</dbReference>
<gene>
    <name evidence="12" type="ORF">G8759_22450</name>
</gene>
<dbReference type="InterPro" id="IPR039426">
    <property type="entry name" value="TonB-dep_rcpt-like"/>
</dbReference>
<evidence type="ECO:0000313" key="12">
    <source>
        <dbReference type="EMBL" id="QIP15185.1"/>
    </source>
</evidence>
<dbReference type="PROSITE" id="PS52016">
    <property type="entry name" value="TONB_DEPENDENT_REC_3"/>
    <property type="match status" value="1"/>
</dbReference>
<evidence type="ECO:0000259" key="10">
    <source>
        <dbReference type="Pfam" id="PF00593"/>
    </source>
</evidence>
<dbReference type="Pfam" id="PF13715">
    <property type="entry name" value="CarbopepD_reg_2"/>
    <property type="match status" value="1"/>
</dbReference>